<evidence type="ECO:0000256" key="6">
    <source>
        <dbReference type="SAM" id="SignalP"/>
    </source>
</evidence>
<name>A0A6J5Y4L3_PRUAR</name>
<sequence>MHAACYELFCLFFLLDGSTVSPVGISTWDKAKLDQDEHSDSVDIQKETDLVYYSGGVCANGVETSGLNGELFASEGSRHCASAEGDIFFDSAVSEQPEVESSGSGVKLENDGPKNGRVPRAVPLGLDEFKSKTFNSKTKSGNGEAGGIKHRVEPGGAEYNYASAAKGAKVLAFNKEAKGASNILGRDKDKYLRNPCSAEGKFVDIELSEETLVDTIQIANHEHYSSNLKAFELLGSLVYPTDEWVLLGNSLLQIISLHKEFYCTLSVIEIYGVDAVERMLEDLISVESSPFVSEGATVDQKPTSSNPDSPEVDEFYHNIVKELEPEYAVGNSDLNNEIMKSEVPDPIKEARHLQVNRMPGDTVLKILMQKVRSLDFSLSVLERYLEESNSRYGSIFREFDKDLGEKDLDVQKIREDIRNLLESQEIIAKDVRNLLSWQSLVSMQLGNLVRDNAILRSEVEKVREKQQSVDNKVFIEQTSPGNFVGELFLALFTLLVCTSGSSSWTWTFGSNILEIDYSSSLAVSTRSRPSQVLEAAEAHHINSSSLSKTNETTTHLLPHQIGEKQEMVWNDQGLGADEVNVTSASTVTIKRYSRLEKLEANLAGVRASIREAARVRNLTSTHEDPDYVPKGPIYRNANAFHRSYLEMERLFKIYVYEEGDPPIFHNGPCKSIYSTEGRFIHEMEMDNNIYRTRDPDEALVYFLPFSVVMLVQYLYAADSHNTDSIGRAVIDYVNVIADKHPFWNRSLGADHFMLSCHDWGPRTSSYVPHLYHKSIRVLCNANTSEGFNPSKDASFPEIHLRTGEIKGLVGGLSPSRRSILAFFAGRLHGHIRYLLLNEWKEKDQDVQVYDQLPHGVCYESMLKKSRFCLCPSGYEVASPRVVEAIYAECIPVLISDSYVPPFSDVLDWKSFSVQIQVKDIPNIKTILMGISQSQYLRMHRRVKQVQRHFVVNGPSKRFDVFNMIVHSIWLRRLNIHIENQVE</sequence>
<organism evidence="8 9">
    <name type="scientific">Prunus armeniaca</name>
    <name type="common">Apricot</name>
    <name type="synonym">Armeniaca vulgaris</name>
    <dbReference type="NCBI Taxonomy" id="36596"/>
    <lineage>
        <taxon>Eukaryota</taxon>
        <taxon>Viridiplantae</taxon>
        <taxon>Streptophyta</taxon>
        <taxon>Embryophyta</taxon>
        <taxon>Tracheophyta</taxon>
        <taxon>Spermatophyta</taxon>
        <taxon>Magnoliopsida</taxon>
        <taxon>eudicotyledons</taxon>
        <taxon>Gunneridae</taxon>
        <taxon>Pentapetalae</taxon>
        <taxon>rosids</taxon>
        <taxon>fabids</taxon>
        <taxon>Rosales</taxon>
        <taxon>Rosaceae</taxon>
        <taxon>Amygdaloideae</taxon>
        <taxon>Amygdaleae</taxon>
        <taxon>Prunus</taxon>
    </lineage>
</organism>
<evidence type="ECO:0000313" key="8">
    <source>
        <dbReference type="EMBL" id="CAB4319373.1"/>
    </source>
</evidence>
<keyword evidence="6" id="KW-0732">Signal</keyword>
<feature type="region of interest" description="Disordered" evidence="5">
    <location>
        <begin position="96"/>
        <end position="121"/>
    </location>
</feature>
<dbReference type="Proteomes" id="UP000507245">
    <property type="component" value="Unassembled WGS sequence"/>
</dbReference>
<accession>A0A6J5Y4L3</accession>
<feature type="signal peptide" evidence="6">
    <location>
        <begin position="1"/>
        <end position="20"/>
    </location>
</feature>
<proteinExistence type="predicted"/>
<keyword evidence="9" id="KW-1185">Reference proteome</keyword>
<dbReference type="OrthoDB" id="1924787at2759"/>
<keyword evidence="4" id="KW-0472">Membrane</keyword>
<keyword evidence="2" id="KW-0812">Transmembrane</keyword>
<evidence type="ECO:0000313" key="9">
    <source>
        <dbReference type="Proteomes" id="UP000507245"/>
    </source>
</evidence>
<protein>
    <recommendedName>
        <fullName evidence="7">SUN domain-containing protein</fullName>
    </recommendedName>
</protein>
<dbReference type="GO" id="GO:0034975">
    <property type="term" value="P:protein folding in endoplasmic reticulum"/>
    <property type="evidence" value="ECO:0007669"/>
    <property type="project" value="TreeGrafter"/>
</dbReference>
<dbReference type="InterPro" id="IPR012919">
    <property type="entry name" value="SUN_dom"/>
</dbReference>
<feature type="chain" id="PRO_5026991025" description="SUN domain-containing protein" evidence="6">
    <location>
        <begin position="21"/>
        <end position="982"/>
    </location>
</feature>
<evidence type="ECO:0000259" key="7">
    <source>
        <dbReference type="PROSITE" id="PS51469"/>
    </source>
</evidence>
<dbReference type="EMBL" id="CAEKKB010000008">
    <property type="protein sequence ID" value="CAB4319373.1"/>
    <property type="molecule type" value="Genomic_DNA"/>
</dbReference>
<dbReference type="InterPro" id="IPR045120">
    <property type="entry name" value="Suco/Slp1-like"/>
</dbReference>
<dbReference type="PANTHER" id="PTHR12953:SF0">
    <property type="entry name" value="SUN DOMAIN-CONTAINING OSSIFICATION FACTOR"/>
    <property type="match status" value="1"/>
</dbReference>
<evidence type="ECO:0000256" key="2">
    <source>
        <dbReference type="ARBA" id="ARBA00022692"/>
    </source>
</evidence>
<evidence type="ECO:0000256" key="1">
    <source>
        <dbReference type="ARBA" id="ARBA00004308"/>
    </source>
</evidence>
<dbReference type="Pfam" id="PF07738">
    <property type="entry name" value="Sad1_UNC"/>
    <property type="match status" value="1"/>
</dbReference>
<dbReference type="GO" id="GO:0012505">
    <property type="term" value="C:endomembrane system"/>
    <property type="evidence" value="ECO:0007669"/>
    <property type="project" value="UniProtKB-SubCell"/>
</dbReference>
<evidence type="ECO:0000256" key="3">
    <source>
        <dbReference type="ARBA" id="ARBA00022989"/>
    </source>
</evidence>
<evidence type="ECO:0000256" key="5">
    <source>
        <dbReference type="SAM" id="MobiDB-lite"/>
    </source>
</evidence>
<dbReference type="GO" id="GO:0005737">
    <property type="term" value="C:cytoplasm"/>
    <property type="evidence" value="ECO:0007669"/>
    <property type="project" value="TreeGrafter"/>
</dbReference>
<comment type="subcellular location">
    <subcellularLocation>
        <location evidence="1">Endomembrane system</location>
    </subcellularLocation>
</comment>
<dbReference type="InterPro" id="IPR040911">
    <property type="entry name" value="Exostosin_GT47"/>
</dbReference>
<dbReference type="GO" id="GO:0016020">
    <property type="term" value="C:membrane"/>
    <property type="evidence" value="ECO:0007669"/>
    <property type="project" value="InterPro"/>
</dbReference>
<gene>
    <name evidence="8" type="ORF">ORAREDHAP_LOCUS46617</name>
</gene>
<keyword evidence="3" id="KW-1133">Transmembrane helix</keyword>
<reference evidence="9" key="1">
    <citation type="journal article" date="2020" name="Genome Biol.">
        <title>Gamete binning: chromosome-level and haplotype-resolved genome assembly enabled by high-throughput single-cell sequencing of gamete genomes.</title>
        <authorList>
            <person name="Campoy J.A."/>
            <person name="Sun H."/>
            <person name="Goel M."/>
            <person name="Jiao W.-B."/>
            <person name="Folz-Donahue K."/>
            <person name="Wang N."/>
            <person name="Rubio M."/>
            <person name="Liu C."/>
            <person name="Kukat C."/>
            <person name="Ruiz D."/>
            <person name="Huettel B."/>
            <person name="Schneeberger K."/>
        </authorList>
    </citation>
    <scope>NUCLEOTIDE SEQUENCE [LARGE SCALE GENOMIC DNA]</scope>
    <source>
        <strain evidence="9">cv. Rojo Pasion</strain>
    </source>
</reference>
<dbReference type="PROSITE" id="PS51469">
    <property type="entry name" value="SUN"/>
    <property type="match status" value="1"/>
</dbReference>
<dbReference type="AlphaFoldDB" id="A0A6J5Y4L3"/>
<dbReference type="Pfam" id="PF03016">
    <property type="entry name" value="Exostosin_GT47"/>
    <property type="match status" value="1"/>
</dbReference>
<dbReference type="PANTHER" id="PTHR12953">
    <property type="entry name" value="MEMBRANE PROTEIN CH1 RELATED"/>
    <property type="match status" value="1"/>
</dbReference>
<feature type="domain" description="SUN" evidence="7">
    <location>
        <begin position="131"/>
        <end position="325"/>
    </location>
</feature>
<evidence type="ECO:0000256" key="4">
    <source>
        <dbReference type="ARBA" id="ARBA00023136"/>
    </source>
</evidence>